<keyword evidence="6 7" id="KW-0012">Acyltransferase</keyword>
<dbReference type="GO" id="GO:0103118">
    <property type="term" value="F:UDP-3-O-[(3R)-3-hydroxyacyl]-glucosamine N-acyltransferase activity"/>
    <property type="evidence" value="ECO:0007669"/>
    <property type="project" value="UniProtKB-EC"/>
</dbReference>
<dbReference type="InterPro" id="IPR020573">
    <property type="entry name" value="UDP_GlcNAc_AcTrfase_non-rep"/>
</dbReference>
<dbReference type="Gene3D" id="2.160.10.10">
    <property type="entry name" value="Hexapeptide repeat proteins"/>
    <property type="match status" value="1"/>
</dbReference>
<comment type="similarity">
    <text evidence="7">Belongs to the transferase hexapeptide repeat family. LpxD subfamily.</text>
</comment>
<dbReference type="CDD" id="cd03352">
    <property type="entry name" value="LbH_LpxD"/>
    <property type="match status" value="1"/>
</dbReference>
<dbReference type="EMBL" id="JADIKK010000008">
    <property type="protein sequence ID" value="MFK2877112.1"/>
    <property type="molecule type" value="Genomic_DNA"/>
</dbReference>
<evidence type="ECO:0000256" key="1">
    <source>
        <dbReference type="ARBA" id="ARBA00022516"/>
    </source>
</evidence>
<dbReference type="InterPro" id="IPR001451">
    <property type="entry name" value="Hexapep"/>
</dbReference>
<dbReference type="PANTHER" id="PTHR43378:SF2">
    <property type="entry name" value="UDP-3-O-ACYLGLUCOSAMINE N-ACYLTRANSFERASE 1, MITOCHONDRIAL-RELATED"/>
    <property type="match status" value="1"/>
</dbReference>
<dbReference type="Gene3D" id="3.40.1390.10">
    <property type="entry name" value="MurE/MurF, N-terminal domain"/>
    <property type="match status" value="1"/>
</dbReference>
<accession>A0ABW8J4Z0</accession>
<proteinExistence type="inferred from homology"/>
<organism evidence="9 10">
    <name type="scientific">Rhodanobacter hydrolyticus</name>
    <dbReference type="NCBI Taxonomy" id="2250595"/>
    <lineage>
        <taxon>Bacteria</taxon>
        <taxon>Pseudomonadati</taxon>
        <taxon>Pseudomonadota</taxon>
        <taxon>Gammaproteobacteria</taxon>
        <taxon>Lysobacterales</taxon>
        <taxon>Rhodanobacteraceae</taxon>
        <taxon>Rhodanobacter</taxon>
    </lineage>
</organism>
<name>A0ABW8J4Z0_9GAMM</name>
<evidence type="ECO:0000256" key="7">
    <source>
        <dbReference type="HAMAP-Rule" id="MF_00523"/>
    </source>
</evidence>
<dbReference type="Gene3D" id="1.20.5.170">
    <property type="match status" value="1"/>
</dbReference>
<dbReference type="PANTHER" id="PTHR43378">
    <property type="entry name" value="UDP-3-O-ACYLGLUCOSAMINE N-ACYLTRANSFERASE"/>
    <property type="match status" value="1"/>
</dbReference>
<evidence type="ECO:0000259" key="8">
    <source>
        <dbReference type="Pfam" id="PF04613"/>
    </source>
</evidence>
<evidence type="ECO:0000313" key="9">
    <source>
        <dbReference type="EMBL" id="MFK2877112.1"/>
    </source>
</evidence>
<comment type="catalytic activity">
    <reaction evidence="7">
        <text>a UDP-3-O-[(3R)-3-hydroxyacyl]-alpha-D-glucosamine + a (3R)-hydroxyacyl-[ACP] = a UDP-2-N,3-O-bis[(3R)-3-hydroxyacyl]-alpha-D-glucosamine + holo-[ACP] + H(+)</text>
        <dbReference type="Rhea" id="RHEA:53836"/>
        <dbReference type="Rhea" id="RHEA-COMP:9685"/>
        <dbReference type="Rhea" id="RHEA-COMP:9945"/>
        <dbReference type="ChEBI" id="CHEBI:15378"/>
        <dbReference type="ChEBI" id="CHEBI:64479"/>
        <dbReference type="ChEBI" id="CHEBI:78827"/>
        <dbReference type="ChEBI" id="CHEBI:137740"/>
        <dbReference type="ChEBI" id="CHEBI:137748"/>
        <dbReference type="EC" id="2.3.1.191"/>
    </reaction>
</comment>
<keyword evidence="2 7" id="KW-0441">Lipid A biosynthesis</keyword>
<dbReference type="InterPro" id="IPR011004">
    <property type="entry name" value="Trimer_LpxA-like_sf"/>
</dbReference>
<dbReference type="Pfam" id="PF04613">
    <property type="entry name" value="LpxD"/>
    <property type="match status" value="1"/>
</dbReference>
<keyword evidence="10" id="KW-1185">Reference proteome</keyword>
<comment type="pathway">
    <text evidence="7">Bacterial outer membrane biogenesis; LPS lipid A biosynthesis.</text>
</comment>
<dbReference type="EC" id="2.3.1.191" evidence="7"/>
<evidence type="ECO:0000256" key="2">
    <source>
        <dbReference type="ARBA" id="ARBA00022556"/>
    </source>
</evidence>
<comment type="function">
    <text evidence="7">Catalyzes the N-acylation of UDP-3-O-acylglucosamine using 3-hydroxyacyl-ACP as the acyl donor. Is involved in the biosynthesis of lipid A, a phosphorylated glycolipid that anchors the lipopolysaccharide to the outer membrane of the cell.</text>
</comment>
<reference evidence="9 10" key="1">
    <citation type="submission" date="2020-10" db="EMBL/GenBank/DDBJ databases">
        <title>Phylogeny of dyella-like bacteria.</title>
        <authorList>
            <person name="Fu J."/>
        </authorList>
    </citation>
    <scope>NUCLEOTIDE SEQUENCE [LARGE SCALE GENOMIC DNA]</scope>
    <source>
        <strain evidence="9 10">KACC 19113</strain>
    </source>
</reference>
<feature type="domain" description="UDP-3-O-[3-hydroxymyristoyl] glucosamine N-acyltransferase non-repeat region" evidence="8">
    <location>
        <begin position="53"/>
        <end position="119"/>
    </location>
</feature>
<evidence type="ECO:0000313" key="10">
    <source>
        <dbReference type="Proteomes" id="UP001620339"/>
    </source>
</evidence>
<feature type="active site" description="Proton acceptor" evidence="7">
    <location>
        <position position="269"/>
    </location>
</feature>
<protein>
    <recommendedName>
        <fullName evidence="7">UDP-3-O-acylglucosamine N-acyltransferase</fullName>
        <ecNumber evidence="7">2.3.1.191</ecNumber>
    </recommendedName>
</protein>
<evidence type="ECO:0000256" key="4">
    <source>
        <dbReference type="ARBA" id="ARBA00022737"/>
    </source>
</evidence>
<keyword evidence="3 7" id="KW-0808">Transferase</keyword>
<keyword evidence="5 7" id="KW-0443">Lipid metabolism</keyword>
<keyword evidence="1 7" id="KW-0444">Lipid biosynthesis</keyword>
<dbReference type="Pfam" id="PF14602">
    <property type="entry name" value="Hexapep_2"/>
    <property type="match status" value="1"/>
</dbReference>
<dbReference type="Pfam" id="PF00132">
    <property type="entry name" value="Hexapep"/>
    <property type="match status" value="1"/>
</dbReference>
<comment type="subunit">
    <text evidence="7">Homotrimer.</text>
</comment>
<evidence type="ECO:0000256" key="3">
    <source>
        <dbReference type="ARBA" id="ARBA00022679"/>
    </source>
</evidence>
<comment type="caution">
    <text evidence="9">The sequence shown here is derived from an EMBL/GenBank/DDBJ whole genome shotgun (WGS) entry which is preliminary data.</text>
</comment>
<dbReference type="Proteomes" id="UP001620339">
    <property type="component" value="Unassembled WGS sequence"/>
</dbReference>
<evidence type="ECO:0000256" key="6">
    <source>
        <dbReference type="ARBA" id="ARBA00023315"/>
    </source>
</evidence>
<evidence type="ECO:0000256" key="5">
    <source>
        <dbReference type="ARBA" id="ARBA00023098"/>
    </source>
</evidence>
<sequence>MTKSAACRAFRVLAPGRYNGRPAEEHRLSQPPSHTLAELAESFGLRLRGDGNRRIEGIATLANAGNSQLAFLSNSKYGAQLAATAAGAVILREENLADCKVDALVAADPYVAYAKVAALFERLPAAAPGIHPTAVVDSGAKVSASASIGPCCVIGNDAVVEDGVVLGPHCIVGEGCSVGAQSRLVARVTLVTRVMLGKRVLVHPGAVIGSDGFGLAFERDHWVKIPQLGGVRIGDDCEIGANTTIDRGALDDTVLEEDVRLDNQIQIAHNVRIGAHSALAGCSAVAGSARIGRYCMIGGNAGVLGHLELADRVTITAKSLVTHSIREPGEYSSGTPLQENRSWRKSAARFKHLDDFVRRLAALEKDKNDE</sequence>
<dbReference type="NCBIfam" id="TIGR01853">
    <property type="entry name" value="lipid_A_lpxD"/>
    <property type="match status" value="1"/>
</dbReference>
<dbReference type="HAMAP" id="MF_00523">
    <property type="entry name" value="LpxD"/>
    <property type="match status" value="1"/>
</dbReference>
<gene>
    <name evidence="7 9" type="primary">lpxD</name>
    <name evidence="9" type="ORF">ISP25_08555</name>
</gene>
<keyword evidence="4 7" id="KW-0677">Repeat</keyword>
<dbReference type="NCBIfam" id="NF002060">
    <property type="entry name" value="PRK00892.1"/>
    <property type="match status" value="1"/>
</dbReference>
<dbReference type="InterPro" id="IPR007691">
    <property type="entry name" value="LpxD"/>
</dbReference>
<dbReference type="SUPFAM" id="SSF51161">
    <property type="entry name" value="Trimeric LpxA-like enzymes"/>
    <property type="match status" value="1"/>
</dbReference>